<dbReference type="Pfam" id="PF01455">
    <property type="entry name" value="HupF_HypC"/>
    <property type="match status" value="1"/>
</dbReference>
<keyword evidence="3" id="KW-1185">Reference proteome</keyword>
<dbReference type="STRING" id="479434.Sthe_2498"/>
<dbReference type="InParanoid" id="D1CAW6"/>
<sequence>MCIPLVARVRSVSDGVAEVELIEGEVVQVSTALFPDVAVDEHVLLDRGLIIEVVTPEEAERLLSFFADLASLWEEEDARA</sequence>
<dbReference type="InterPro" id="IPR001109">
    <property type="entry name" value="Hydrogenase_HupF/HypC"/>
</dbReference>
<reference evidence="3" key="1">
    <citation type="submission" date="2009-11" db="EMBL/GenBank/DDBJ databases">
        <title>The complete chromosome 2 of Sphaerobacter thermophilus DSM 20745.</title>
        <authorList>
            <person name="Lucas S."/>
            <person name="Copeland A."/>
            <person name="Lapidus A."/>
            <person name="Glavina del Rio T."/>
            <person name="Dalin E."/>
            <person name="Tice H."/>
            <person name="Bruce D."/>
            <person name="Goodwin L."/>
            <person name="Pitluck S."/>
            <person name="Kyrpides N."/>
            <person name="Mavromatis K."/>
            <person name="Ivanova N."/>
            <person name="Mikhailova N."/>
            <person name="LaButti K.M."/>
            <person name="Clum A."/>
            <person name="Sun H.I."/>
            <person name="Brettin T."/>
            <person name="Detter J.C."/>
            <person name="Han C."/>
            <person name="Larimer F."/>
            <person name="Land M."/>
            <person name="Hauser L."/>
            <person name="Markowitz V."/>
            <person name="Cheng J.F."/>
            <person name="Hugenholtz P."/>
            <person name="Woyke T."/>
            <person name="Wu D."/>
            <person name="Steenblock K."/>
            <person name="Schneider S."/>
            <person name="Pukall R."/>
            <person name="Goeker M."/>
            <person name="Klenk H.P."/>
            <person name="Eisen J.A."/>
        </authorList>
    </citation>
    <scope>NUCLEOTIDE SEQUENCE [LARGE SCALE GENOMIC DNA]</scope>
    <source>
        <strain evidence="3">ATCC 49802 / DSM 20745 / S 6022</strain>
    </source>
</reference>
<reference evidence="2 3" key="2">
    <citation type="journal article" date="2010" name="Stand. Genomic Sci.">
        <title>Complete genome sequence of Desulfohalobium retbaense type strain (HR(100)).</title>
        <authorList>
            <person name="Spring S."/>
            <person name="Nolan M."/>
            <person name="Lapidus A."/>
            <person name="Glavina Del Rio T."/>
            <person name="Copeland A."/>
            <person name="Tice H."/>
            <person name="Cheng J.F."/>
            <person name="Lucas S."/>
            <person name="Land M."/>
            <person name="Chen F."/>
            <person name="Bruce D."/>
            <person name="Goodwin L."/>
            <person name="Pitluck S."/>
            <person name="Ivanova N."/>
            <person name="Mavromatis K."/>
            <person name="Mikhailova N."/>
            <person name="Pati A."/>
            <person name="Chen A."/>
            <person name="Palaniappan K."/>
            <person name="Hauser L."/>
            <person name="Chang Y.J."/>
            <person name="Jeffries C.D."/>
            <person name="Munk C."/>
            <person name="Kiss H."/>
            <person name="Chain P."/>
            <person name="Han C."/>
            <person name="Brettin T."/>
            <person name="Detter J.C."/>
            <person name="Schuler E."/>
            <person name="Goker M."/>
            <person name="Rohde M."/>
            <person name="Bristow J."/>
            <person name="Eisen J.A."/>
            <person name="Markowitz V."/>
            <person name="Hugenholtz P."/>
            <person name="Kyrpides N.C."/>
            <person name="Klenk H.P."/>
        </authorList>
    </citation>
    <scope>NUCLEOTIDE SEQUENCE [LARGE SCALE GENOMIC DNA]</scope>
    <source>
        <strain evidence="3">ATCC 49802 / DSM 20745 / S 6022</strain>
    </source>
</reference>
<dbReference type="HOGENOM" id="CLU_159381_2_2_0"/>
<protein>
    <submittedName>
        <fullName evidence="2">Hydrogenase assembly chaperone HypC/HupF</fullName>
    </submittedName>
</protein>
<organism evidence="2 3">
    <name type="scientific">Sphaerobacter thermophilus (strain ATCC 49802 / DSM 20745 / KCCM 41009 / NCIMB 13125 / S 6022)</name>
    <dbReference type="NCBI Taxonomy" id="479434"/>
    <lineage>
        <taxon>Bacteria</taxon>
        <taxon>Pseudomonadati</taxon>
        <taxon>Thermomicrobiota</taxon>
        <taxon>Thermomicrobia</taxon>
        <taxon>Sphaerobacterales</taxon>
        <taxon>Sphaerobacterineae</taxon>
        <taxon>Sphaerobacteraceae</taxon>
        <taxon>Sphaerobacter</taxon>
    </lineage>
</organism>
<gene>
    <name evidence="2" type="ordered locus">Sthe_2498</name>
</gene>
<dbReference type="AlphaFoldDB" id="D1CAW6"/>
<dbReference type="Gene3D" id="2.30.30.140">
    <property type="match status" value="1"/>
</dbReference>
<name>D1CAW6_SPHTD</name>
<dbReference type="SUPFAM" id="SSF159127">
    <property type="entry name" value="HupF/HypC-like"/>
    <property type="match status" value="1"/>
</dbReference>
<dbReference type="EMBL" id="CP001824">
    <property type="protein sequence ID" value="ACZ39913.1"/>
    <property type="molecule type" value="Genomic_DNA"/>
</dbReference>
<dbReference type="KEGG" id="sti:Sthe_2498"/>
<evidence type="ECO:0000313" key="3">
    <source>
        <dbReference type="Proteomes" id="UP000002027"/>
    </source>
</evidence>
<accession>D1CAW6</accession>
<evidence type="ECO:0000256" key="1">
    <source>
        <dbReference type="ARBA" id="ARBA00006018"/>
    </source>
</evidence>
<evidence type="ECO:0000313" key="2">
    <source>
        <dbReference type="EMBL" id="ACZ39913.1"/>
    </source>
</evidence>
<dbReference type="RefSeq" id="WP_012872953.1">
    <property type="nucleotide sequence ID" value="NC_013524.1"/>
</dbReference>
<proteinExistence type="inferred from homology"/>
<dbReference type="Proteomes" id="UP000002027">
    <property type="component" value="Chromosome 2"/>
</dbReference>
<comment type="similarity">
    <text evidence="1">Belongs to the HupF/HypC family.</text>
</comment>